<feature type="coiled-coil region" evidence="6">
    <location>
        <begin position="82"/>
        <end position="116"/>
    </location>
</feature>
<evidence type="ECO:0000256" key="3">
    <source>
        <dbReference type="ARBA" id="ARBA00023125"/>
    </source>
</evidence>
<dbReference type="PANTHER" id="PTHR46910:SF37">
    <property type="entry name" value="ZN(II)2CYS6 TRANSCRIPTION FACTOR (EUROFUNG)"/>
    <property type="match status" value="1"/>
</dbReference>
<dbReference type="EMBL" id="KV878177">
    <property type="protein sequence ID" value="OJI89777.1"/>
    <property type="molecule type" value="Genomic_DNA"/>
</dbReference>
<evidence type="ECO:0000313" key="9">
    <source>
        <dbReference type="Proteomes" id="UP000184304"/>
    </source>
</evidence>
<dbReference type="OrthoDB" id="4474140at2759"/>
<dbReference type="STRING" id="767770.A0A1L9NKM2"/>
<evidence type="ECO:0000256" key="6">
    <source>
        <dbReference type="SAM" id="Coils"/>
    </source>
</evidence>
<dbReference type="SMART" id="SM00906">
    <property type="entry name" value="Fungal_trans"/>
    <property type="match status" value="1"/>
</dbReference>
<dbReference type="AlphaFoldDB" id="A0A1L9NKM2"/>
<comment type="subcellular location">
    <subcellularLocation>
        <location evidence="1">Nucleus</location>
    </subcellularLocation>
</comment>
<dbReference type="VEuPathDB" id="FungiDB:ASPTUDRAFT_34745"/>
<dbReference type="GO" id="GO:0008270">
    <property type="term" value="F:zinc ion binding"/>
    <property type="evidence" value="ECO:0007669"/>
    <property type="project" value="InterPro"/>
</dbReference>
<evidence type="ECO:0000256" key="5">
    <source>
        <dbReference type="ARBA" id="ARBA00023242"/>
    </source>
</evidence>
<evidence type="ECO:0000256" key="4">
    <source>
        <dbReference type="ARBA" id="ARBA00023163"/>
    </source>
</evidence>
<evidence type="ECO:0000259" key="7">
    <source>
        <dbReference type="SMART" id="SM00906"/>
    </source>
</evidence>
<dbReference type="CDD" id="cd12148">
    <property type="entry name" value="fungal_TF_MHR"/>
    <property type="match status" value="1"/>
</dbReference>
<protein>
    <recommendedName>
        <fullName evidence="7">Xylanolytic transcriptional activator regulatory domain-containing protein</fullName>
    </recommendedName>
</protein>
<dbReference type="GO" id="GO:0006351">
    <property type="term" value="P:DNA-templated transcription"/>
    <property type="evidence" value="ECO:0007669"/>
    <property type="project" value="InterPro"/>
</dbReference>
<dbReference type="OMA" id="FQSALMH"/>
<proteinExistence type="predicted"/>
<evidence type="ECO:0000256" key="1">
    <source>
        <dbReference type="ARBA" id="ARBA00004123"/>
    </source>
</evidence>
<dbReference type="Proteomes" id="UP000184304">
    <property type="component" value="Unassembled WGS sequence"/>
</dbReference>
<sequence>MLLTNKFSAIVAAFGRREADSVSSERRSAVTDYSHRYCSPNHSVDKWIGLIRWDPCSVATVEPLELPVSHLSNSKDERGPEVNEFVRHLEQQERLLDELRIQNENLQREIQQLRASHSRNIDISVCNDTSSGLQAPNYQVLQVAGSSDAVTTPNQQSQPIIKHLGRLVPLTPSVNRFAGSTTGIYFIRCAESVYKSLFEQEEDFPDVVNRLHLLGACPEYAQHLHFLNSIDLSRPPNFMLDKPRAFYLGAITEFFQSWSSIWPVLMKKQFLSAFHRIFDRVEAHDPNLSPSDYVILRQIFLVLSITAWKSRSPTECNTYYLNALECARLTTAPENEDLPGLQSHLLTCLYLQLTRKHDEWTQTCGQVVRLAQSLGLHRHSRRFQFCSGEMELRKRIWWCVYAVDVACSIVHGLPKMIQDDDVDTDLPVDTDLDDATATDILLPLPGETTSMATFILYVKLLRIFSSCLKSLYTTTKRRNGVAKITALDHELSVWRHSVVQFQGNEMKDHDDGLPDTLHMNSADQSFETMFLHFLGNVAVVLIHQPALTFDPKHPQFMKSLSRCVRAALNILSMLGSSHDDRRLHCLFPNKSSIVFQSTLLCFYHQWMCMASSLTPSHNLDPLMGKIVDTALKLLDMHKAELVTPDTGSNTTIDVQTISAAQDLVRLFSSSIEHAGDAPVLAVPASSMTQTSPSSFIFTPPAGLGSHEQLNFERESQMATIPLDFGILEDGFLDNEWF</sequence>
<gene>
    <name evidence="8" type="ORF">ASPTUDRAFT_34745</name>
</gene>
<dbReference type="InterPro" id="IPR050987">
    <property type="entry name" value="AtrR-like"/>
</dbReference>
<reference evidence="9" key="1">
    <citation type="journal article" date="2017" name="Genome Biol.">
        <title>Comparative genomics reveals high biological diversity and specific adaptations in the industrially and medically important fungal genus Aspergillus.</title>
        <authorList>
            <person name="de Vries R.P."/>
            <person name="Riley R."/>
            <person name="Wiebenga A."/>
            <person name="Aguilar-Osorio G."/>
            <person name="Amillis S."/>
            <person name="Uchima C.A."/>
            <person name="Anderluh G."/>
            <person name="Asadollahi M."/>
            <person name="Askin M."/>
            <person name="Barry K."/>
            <person name="Battaglia E."/>
            <person name="Bayram O."/>
            <person name="Benocci T."/>
            <person name="Braus-Stromeyer S.A."/>
            <person name="Caldana C."/>
            <person name="Canovas D."/>
            <person name="Cerqueira G.C."/>
            <person name="Chen F."/>
            <person name="Chen W."/>
            <person name="Choi C."/>
            <person name="Clum A."/>
            <person name="Dos Santos R.A."/>
            <person name="Damasio A.R."/>
            <person name="Diallinas G."/>
            <person name="Emri T."/>
            <person name="Fekete E."/>
            <person name="Flipphi M."/>
            <person name="Freyberg S."/>
            <person name="Gallo A."/>
            <person name="Gournas C."/>
            <person name="Habgood R."/>
            <person name="Hainaut M."/>
            <person name="Harispe M.L."/>
            <person name="Henrissat B."/>
            <person name="Hilden K.S."/>
            <person name="Hope R."/>
            <person name="Hossain A."/>
            <person name="Karabika E."/>
            <person name="Karaffa L."/>
            <person name="Karanyi Z."/>
            <person name="Krasevec N."/>
            <person name="Kuo A."/>
            <person name="Kusch H."/>
            <person name="LaButti K."/>
            <person name="Lagendijk E.L."/>
            <person name="Lapidus A."/>
            <person name="Levasseur A."/>
            <person name="Lindquist E."/>
            <person name="Lipzen A."/>
            <person name="Logrieco A.F."/>
            <person name="MacCabe A."/>
            <person name="Maekelae M.R."/>
            <person name="Malavazi I."/>
            <person name="Melin P."/>
            <person name="Meyer V."/>
            <person name="Mielnichuk N."/>
            <person name="Miskei M."/>
            <person name="Molnar A.P."/>
            <person name="Mule G."/>
            <person name="Ngan C.Y."/>
            <person name="Orejas M."/>
            <person name="Orosz E."/>
            <person name="Ouedraogo J.P."/>
            <person name="Overkamp K.M."/>
            <person name="Park H.-S."/>
            <person name="Perrone G."/>
            <person name="Piumi F."/>
            <person name="Punt P.J."/>
            <person name="Ram A.F."/>
            <person name="Ramon A."/>
            <person name="Rauscher S."/>
            <person name="Record E."/>
            <person name="Riano-Pachon D.M."/>
            <person name="Robert V."/>
            <person name="Roehrig J."/>
            <person name="Ruller R."/>
            <person name="Salamov A."/>
            <person name="Salih N.S."/>
            <person name="Samson R.A."/>
            <person name="Sandor E."/>
            <person name="Sanguinetti M."/>
            <person name="Schuetze T."/>
            <person name="Sepcic K."/>
            <person name="Shelest E."/>
            <person name="Sherlock G."/>
            <person name="Sophianopoulou V."/>
            <person name="Squina F.M."/>
            <person name="Sun H."/>
            <person name="Susca A."/>
            <person name="Todd R.B."/>
            <person name="Tsang A."/>
            <person name="Unkles S.E."/>
            <person name="van de Wiele N."/>
            <person name="van Rossen-Uffink D."/>
            <person name="Oliveira J.V."/>
            <person name="Vesth T.C."/>
            <person name="Visser J."/>
            <person name="Yu J.-H."/>
            <person name="Zhou M."/>
            <person name="Andersen M.R."/>
            <person name="Archer D.B."/>
            <person name="Baker S.E."/>
            <person name="Benoit I."/>
            <person name="Brakhage A.A."/>
            <person name="Braus G.H."/>
            <person name="Fischer R."/>
            <person name="Frisvad J.C."/>
            <person name="Goldman G.H."/>
            <person name="Houbraken J."/>
            <person name="Oakley B."/>
            <person name="Pocsi I."/>
            <person name="Scazzocchio C."/>
            <person name="Seiboth B."/>
            <person name="vanKuyk P.A."/>
            <person name="Wortman J."/>
            <person name="Dyer P.S."/>
            <person name="Grigoriev I.V."/>
        </authorList>
    </citation>
    <scope>NUCLEOTIDE SEQUENCE [LARGE SCALE GENOMIC DNA]</scope>
    <source>
        <strain evidence="9">CBS 134.48</strain>
    </source>
</reference>
<name>A0A1L9NKM2_ASPTC</name>
<keyword evidence="9" id="KW-1185">Reference proteome</keyword>
<dbReference type="PANTHER" id="PTHR46910">
    <property type="entry name" value="TRANSCRIPTION FACTOR PDR1"/>
    <property type="match status" value="1"/>
</dbReference>
<dbReference type="GO" id="GO:0003700">
    <property type="term" value="F:DNA-binding transcription factor activity"/>
    <property type="evidence" value="ECO:0007669"/>
    <property type="project" value="InterPro"/>
</dbReference>
<evidence type="ECO:0000256" key="2">
    <source>
        <dbReference type="ARBA" id="ARBA00023015"/>
    </source>
</evidence>
<organism evidence="8 9">
    <name type="scientific">Aspergillus tubingensis (strain CBS 134.48)</name>
    <dbReference type="NCBI Taxonomy" id="767770"/>
    <lineage>
        <taxon>Eukaryota</taxon>
        <taxon>Fungi</taxon>
        <taxon>Dikarya</taxon>
        <taxon>Ascomycota</taxon>
        <taxon>Pezizomycotina</taxon>
        <taxon>Eurotiomycetes</taxon>
        <taxon>Eurotiomycetidae</taxon>
        <taxon>Eurotiales</taxon>
        <taxon>Aspergillaceae</taxon>
        <taxon>Aspergillus</taxon>
        <taxon>Aspergillus subgen. Circumdati</taxon>
    </lineage>
</organism>
<dbReference type="Pfam" id="PF04082">
    <property type="entry name" value="Fungal_trans"/>
    <property type="match status" value="1"/>
</dbReference>
<keyword evidence="2" id="KW-0805">Transcription regulation</keyword>
<evidence type="ECO:0000313" key="8">
    <source>
        <dbReference type="EMBL" id="OJI89777.1"/>
    </source>
</evidence>
<feature type="domain" description="Xylanolytic transcriptional activator regulatory" evidence="7">
    <location>
        <begin position="360"/>
        <end position="433"/>
    </location>
</feature>
<keyword evidence="3" id="KW-0238">DNA-binding</keyword>
<dbReference type="InterPro" id="IPR007219">
    <property type="entry name" value="XnlR_reg_dom"/>
</dbReference>
<keyword evidence="5" id="KW-0539">Nucleus</keyword>
<accession>A0A1L9NKM2</accession>
<dbReference type="GO" id="GO:0003677">
    <property type="term" value="F:DNA binding"/>
    <property type="evidence" value="ECO:0007669"/>
    <property type="project" value="UniProtKB-KW"/>
</dbReference>
<keyword evidence="6" id="KW-0175">Coiled coil</keyword>
<keyword evidence="4" id="KW-0804">Transcription</keyword>
<dbReference type="GO" id="GO:0005634">
    <property type="term" value="C:nucleus"/>
    <property type="evidence" value="ECO:0007669"/>
    <property type="project" value="UniProtKB-SubCell"/>
</dbReference>